<feature type="region of interest" description="Disordered" evidence="1">
    <location>
        <begin position="1"/>
        <end position="53"/>
    </location>
</feature>
<keyword evidence="3" id="KW-1185">Reference proteome</keyword>
<organism evidence="2 3">
    <name type="scientific">Pleuronectes platessa</name>
    <name type="common">European plaice</name>
    <dbReference type="NCBI Taxonomy" id="8262"/>
    <lineage>
        <taxon>Eukaryota</taxon>
        <taxon>Metazoa</taxon>
        <taxon>Chordata</taxon>
        <taxon>Craniata</taxon>
        <taxon>Vertebrata</taxon>
        <taxon>Euteleostomi</taxon>
        <taxon>Actinopterygii</taxon>
        <taxon>Neopterygii</taxon>
        <taxon>Teleostei</taxon>
        <taxon>Neoteleostei</taxon>
        <taxon>Acanthomorphata</taxon>
        <taxon>Carangaria</taxon>
        <taxon>Pleuronectiformes</taxon>
        <taxon>Pleuronectoidei</taxon>
        <taxon>Pleuronectidae</taxon>
        <taxon>Pleuronectes</taxon>
    </lineage>
</organism>
<protein>
    <submittedName>
        <fullName evidence="2">Uncharacterized protein</fullName>
    </submittedName>
</protein>
<evidence type="ECO:0000313" key="3">
    <source>
        <dbReference type="Proteomes" id="UP001153269"/>
    </source>
</evidence>
<proteinExistence type="predicted"/>
<reference evidence="2" key="1">
    <citation type="submission" date="2020-03" db="EMBL/GenBank/DDBJ databases">
        <authorList>
            <person name="Weist P."/>
        </authorList>
    </citation>
    <scope>NUCLEOTIDE SEQUENCE</scope>
</reference>
<name>A0A9N7TYC6_PLEPL</name>
<dbReference type="EMBL" id="CADEAL010000511">
    <property type="protein sequence ID" value="CAB1421210.1"/>
    <property type="molecule type" value="Genomic_DNA"/>
</dbReference>
<evidence type="ECO:0000256" key="1">
    <source>
        <dbReference type="SAM" id="MobiDB-lite"/>
    </source>
</evidence>
<evidence type="ECO:0000313" key="2">
    <source>
        <dbReference type="EMBL" id="CAB1421210.1"/>
    </source>
</evidence>
<dbReference type="AlphaFoldDB" id="A0A9N7TYC6"/>
<sequence>MSESSSAAAKQERSSFSPSANPLPNSTSSPVHAPAARPASRMEDEPARLPAHLQLTSSSYSAVRYRHYGAENTEVLGGKVAEEEEGRGVRSKILTCFSSNNVIPNTLRKESPNVLELASAI</sequence>
<comment type="caution">
    <text evidence="2">The sequence shown here is derived from an EMBL/GenBank/DDBJ whole genome shotgun (WGS) entry which is preliminary data.</text>
</comment>
<gene>
    <name evidence="2" type="ORF">PLEPLA_LOCUS9092</name>
</gene>
<accession>A0A9N7TYC6</accession>
<dbReference type="Proteomes" id="UP001153269">
    <property type="component" value="Unassembled WGS sequence"/>
</dbReference>
<feature type="compositionally biased region" description="Polar residues" evidence="1">
    <location>
        <begin position="1"/>
        <end position="30"/>
    </location>
</feature>